<dbReference type="EMBL" id="WCSY01000023">
    <property type="protein sequence ID" value="KAB4307742.1"/>
    <property type="molecule type" value="Genomic_DNA"/>
</dbReference>
<evidence type="ECO:0000313" key="1">
    <source>
        <dbReference type="EMBL" id="KAB4307742.1"/>
    </source>
</evidence>
<dbReference type="Proteomes" id="UP000440614">
    <property type="component" value="Unassembled WGS sequence"/>
</dbReference>
<reference evidence="3 4" key="1">
    <citation type="journal article" date="2019" name="Nat. Med.">
        <title>A library of human gut bacterial isolates paired with longitudinal multiomics data enables mechanistic microbiome research.</title>
        <authorList>
            <person name="Poyet M."/>
            <person name="Groussin M."/>
            <person name="Gibbons S.M."/>
            <person name="Avila-Pacheco J."/>
            <person name="Jiang X."/>
            <person name="Kearney S.M."/>
            <person name="Perrotta A.R."/>
            <person name="Berdy B."/>
            <person name="Zhao S."/>
            <person name="Lieberman T.D."/>
            <person name="Swanson P.K."/>
            <person name="Smith M."/>
            <person name="Roesemann S."/>
            <person name="Alexander J.E."/>
            <person name="Rich S.A."/>
            <person name="Livny J."/>
            <person name="Vlamakis H."/>
            <person name="Clish C."/>
            <person name="Bullock K."/>
            <person name="Deik A."/>
            <person name="Scott J."/>
            <person name="Pierce K.A."/>
            <person name="Xavier R.J."/>
            <person name="Alm E.J."/>
        </authorList>
    </citation>
    <scope>NUCLEOTIDE SEQUENCE [LARGE SCALE GENOMIC DNA]</scope>
    <source>
        <strain evidence="2 3">BIOML-A160</strain>
        <strain evidence="1 4">BIOML-A188</strain>
    </source>
</reference>
<comment type="caution">
    <text evidence="1">The sequence shown here is derived from an EMBL/GenBank/DDBJ whole genome shotgun (WGS) entry which is preliminary data.</text>
</comment>
<gene>
    <name evidence="2" type="ORF">GAN75_17205</name>
    <name evidence="1" type="ORF">GAO51_20960</name>
</gene>
<protein>
    <submittedName>
        <fullName evidence="1">Uncharacterized protein</fullName>
    </submittedName>
</protein>
<evidence type="ECO:0000313" key="2">
    <source>
        <dbReference type="EMBL" id="KAB4454091.1"/>
    </source>
</evidence>
<dbReference type="EMBL" id="WCRW01000012">
    <property type="protein sequence ID" value="KAB4454091.1"/>
    <property type="molecule type" value="Genomic_DNA"/>
</dbReference>
<organism evidence="1 4">
    <name type="scientific">Bacteroides thetaiotaomicron</name>
    <dbReference type="NCBI Taxonomy" id="818"/>
    <lineage>
        <taxon>Bacteria</taxon>
        <taxon>Pseudomonadati</taxon>
        <taxon>Bacteroidota</taxon>
        <taxon>Bacteroidia</taxon>
        <taxon>Bacteroidales</taxon>
        <taxon>Bacteroidaceae</taxon>
        <taxon>Bacteroides</taxon>
    </lineage>
</organism>
<accession>A0A6I0Q8K2</accession>
<dbReference type="Proteomes" id="UP000436825">
    <property type="component" value="Unassembled WGS sequence"/>
</dbReference>
<evidence type="ECO:0000313" key="3">
    <source>
        <dbReference type="Proteomes" id="UP000436825"/>
    </source>
</evidence>
<proteinExistence type="predicted"/>
<evidence type="ECO:0000313" key="4">
    <source>
        <dbReference type="Proteomes" id="UP000440614"/>
    </source>
</evidence>
<dbReference type="AlphaFoldDB" id="A0A6I0Q8K2"/>
<name>A0A6I0Q8K2_BACT4</name>
<sequence length="59" mass="7080">MQRGYVNHAMHDLHSLNKIFISIFETEYETYSTIYETIHHSYTFIPDIFLLVDGSTLYY</sequence>